<reference evidence="2 3" key="1">
    <citation type="submission" date="2020-08" db="EMBL/GenBank/DDBJ databases">
        <title>Genomic Encyclopedia of Type Strains, Phase IV (KMG-V): Genome sequencing to study the core and pangenomes of soil and plant-associated prokaryotes.</title>
        <authorList>
            <person name="Whitman W."/>
        </authorList>
    </citation>
    <scope>NUCLEOTIDE SEQUENCE [LARGE SCALE GENOMIC DNA]</scope>
    <source>
        <strain evidence="2 3">M8UP14</strain>
    </source>
</reference>
<gene>
    <name evidence="2" type="ORF">HDF16_004654</name>
</gene>
<name>A0A7W7ZHB5_9BACT</name>
<evidence type="ECO:0000313" key="2">
    <source>
        <dbReference type="EMBL" id="MBB5059920.1"/>
    </source>
</evidence>
<organism evidence="2 3">
    <name type="scientific">Granulicella aggregans</name>
    <dbReference type="NCBI Taxonomy" id="474949"/>
    <lineage>
        <taxon>Bacteria</taxon>
        <taxon>Pseudomonadati</taxon>
        <taxon>Acidobacteriota</taxon>
        <taxon>Terriglobia</taxon>
        <taxon>Terriglobales</taxon>
        <taxon>Acidobacteriaceae</taxon>
        <taxon>Granulicella</taxon>
    </lineage>
</organism>
<sequence length="30" mass="3346">MTGDHVLMVTCLSTIFVALVFVKAHKSKLR</sequence>
<proteinExistence type="predicted"/>
<evidence type="ECO:0000256" key="1">
    <source>
        <dbReference type="SAM" id="Phobius"/>
    </source>
</evidence>
<dbReference type="AlphaFoldDB" id="A0A7W7ZHB5"/>
<keyword evidence="1" id="KW-0472">Membrane</keyword>
<dbReference type="EMBL" id="JACHIP010000008">
    <property type="protein sequence ID" value="MBB5059920.1"/>
    <property type="molecule type" value="Genomic_DNA"/>
</dbReference>
<feature type="transmembrane region" description="Helical" evidence="1">
    <location>
        <begin position="6"/>
        <end position="24"/>
    </location>
</feature>
<protein>
    <submittedName>
        <fullName evidence="2">Uncharacterized protein</fullName>
    </submittedName>
</protein>
<evidence type="ECO:0000313" key="3">
    <source>
        <dbReference type="Proteomes" id="UP000540989"/>
    </source>
</evidence>
<dbReference type="Proteomes" id="UP000540989">
    <property type="component" value="Unassembled WGS sequence"/>
</dbReference>
<keyword evidence="3" id="KW-1185">Reference proteome</keyword>
<keyword evidence="1" id="KW-1133">Transmembrane helix</keyword>
<accession>A0A7W7ZHB5</accession>
<comment type="caution">
    <text evidence="2">The sequence shown here is derived from an EMBL/GenBank/DDBJ whole genome shotgun (WGS) entry which is preliminary data.</text>
</comment>
<keyword evidence="1" id="KW-0812">Transmembrane</keyword>